<keyword evidence="3" id="KW-1185">Reference proteome</keyword>
<dbReference type="PANTHER" id="PTHR43252:SF2">
    <property type="entry name" value="TRANSCRIPTION REGULATOR, PADR-LIKE FAMILY"/>
    <property type="match status" value="1"/>
</dbReference>
<evidence type="ECO:0000259" key="1">
    <source>
        <dbReference type="Pfam" id="PF03551"/>
    </source>
</evidence>
<dbReference type="AlphaFoldDB" id="A0A326U194"/>
<proteinExistence type="predicted"/>
<evidence type="ECO:0000313" key="3">
    <source>
        <dbReference type="Proteomes" id="UP000248806"/>
    </source>
</evidence>
<dbReference type="InterPro" id="IPR036388">
    <property type="entry name" value="WH-like_DNA-bd_sf"/>
</dbReference>
<gene>
    <name evidence="2" type="ORF">EI42_04937</name>
</gene>
<dbReference type="EMBL" id="QKUF01000025">
    <property type="protein sequence ID" value="PZW23554.1"/>
    <property type="molecule type" value="Genomic_DNA"/>
</dbReference>
<feature type="domain" description="Transcription regulator PadR N-terminal" evidence="1">
    <location>
        <begin position="7"/>
        <end position="81"/>
    </location>
</feature>
<reference evidence="2 3" key="1">
    <citation type="submission" date="2018-06" db="EMBL/GenBank/DDBJ databases">
        <title>Genomic Encyclopedia of Archaeal and Bacterial Type Strains, Phase II (KMG-II): from individual species to whole genera.</title>
        <authorList>
            <person name="Goeker M."/>
        </authorList>
    </citation>
    <scope>NUCLEOTIDE SEQUENCE [LARGE SCALE GENOMIC DNA]</scope>
    <source>
        <strain evidence="2 3">ATCC BAA-1881</strain>
    </source>
</reference>
<evidence type="ECO:0000313" key="2">
    <source>
        <dbReference type="EMBL" id="PZW23554.1"/>
    </source>
</evidence>
<dbReference type="InterPro" id="IPR036390">
    <property type="entry name" value="WH_DNA-bd_sf"/>
</dbReference>
<comment type="caution">
    <text evidence="2">The sequence shown here is derived from an EMBL/GenBank/DDBJ whole genome shotgun (WGS) entry which is preliminary data.</text>
</comment>
<dbReference type="Proteomes" id="UP000248806">
    <property type="component" value="Unassembled WGS sequence"/>
</dbReference>
<accession>A0A326U194</accession>
<dbReference type="Pfam" id="PF03551">
    <property type="entry name" value="PadR"/>
    <property type="match status" value="1"/>
</dbReference>
<name>A0A326U194_THEHA</name>
<sequence length="194" mass="22187">MITRLLILGLLMQKPLSGYAIQIYLQRGQTDLWAGIQSGSVYHALKKLTREGLIVIQATEQTGNRTKVIYAITNEGKKVYRQLLRESLGTPFLHFPTGIYAALSFLDDLPREEVILAIDRQIELLEQALTRWNACEKENEATLLRSLERVPTYIHLLFANARQHIETDLHSLRTLRELLPTIEPVPLLPEDEAF</sequence>
<organism evidence="2 3">
    <name type="scientific">Thermosporothrix hazakensis</name>
    <dbReference type="NCBI Taxonomy" id="644383"/>
    <lineage>
        <taxon>Bacteria</taxon>
        <taxon>Bacillati</taxon>
        <taxon>Chloroflexota</taxon>
        <taxon>Ktedonobacteria</taxon>
        <taxon>Ktedonobacterales</taxon>
        <taxon>Thermosporotrichaceae</taxon>
        <taxon>Thermosporothrix</taxon>
    </lineage>
</organism>
<dbReference type="Gene3D" id="1.10.10.10">
    <property type="entry name" value="Winged helix-like DNA-binding domain superfamily/Winged helix DNA-binding domain"/>
    <property type="match status" value="1"/>
</dbReference>
<dbReference type="InterPro" id="IPR005149">
    <property type="entry name" value="Tscrpt_reg_PadR_N"/>
</dbReference>
<protein>
    <submittedName>
        <fullName evidence="2">PadR family transcriptional regulator</fullName>
    </submittedName>
</protein>
<dbReference type="SUPFAM" id="SSF46785">
    <property type="entry name" value="Winged helix' DNA-binding domain"/>
    <property type="match status" value="1"/>
</dbReference>
<dbReference type="PANTHER" id="PTHR43252">
    <property type="entry name" value="TRANSCRIPTIONAL REGULATOR YQJI"/>
    <property type="match status" value="1"/>
</dbReference>